<evidence type="ECO:0000256" key="1">
    <source>
        <dbReference type="SAM" id="MobiDB-lite"/>
    </source>
</evidence>
<evidence type="ECO:0000313" key="2">
    <source>
        <dbReference type="EMBL" id="TGY92820.1"/>
    </source>
</evidence>
<evidence type="ECO:0000313" key="3">
    <source>
        <dbReference type="Proteomes" id="UP000305451"/>
    </source>
</evidence>
<organism evidence="2 3">
    <name type="scientific">Marinicauda pacifica</name>
    <dbReference type="NCBI Taxonomy" id="1133559"/>
    <lineage>
        <taxon>Bacteria</taxon>
        <taxon>Pseudomonadati</taxon>
        <taxon>Pseudomonadota</taxon>
        <taxon>Alphaproteobacteria</taxon>
        <taxon>Maricaulales</taxon>
        <taxon>Maricaulaceae</taxon>
        <taxon>Marinicauda</taxon>
    </lineage>
</organism>
<name>A0A4S2HA84_9PROT</name>
<proteinExistence type="predicted"/>
<dbReference type="AlphaFoldDB" id="A0A4S2HA84"/>
<feature type="compositionally biased region" description="Acidic residues" evidence="1">
    <location>
        <begin position="92"/>
        <end position="103"/>
    </location>
</feature>
<evidence type="ECO:0008006" key="4">
    <source>
        <dbReference type="Google" id="ProtNLM"/>
    </source>
</evidence>
<feature type="compositionally biased region" description="Gly residues" evidence="1">
    <location>
        <begin position="104"/>
        <end position="115"/>
    </location>
</feature>
<gene>
    <name evidence="2" type="ORF">E5162_07030</name>
</gene>
<comment type="caution">
    <text evidence="2">The sequence shown here is derived from an EMBL/GenBank/DDBJ whole genome shotgun (WGS) entry which is preliminary data.</text>
</comment>
<dbReference type="RefSeq" id="WP_135944343.1">
    <property type="nucleotide sequence ID" value="NZ_BMEI01000002.1"/>
</dbReference>
<sequence length="227" mass="24171">MGYLRSEDERLDLIAAARAMREAGHEMHVIAAEVGVPVSTLYRWAAEGGWRGQDLAQARVREVFARQARLNAAAPAGGSASPDGAGCAPAGEPDEGQEDDDGGTGESGEPGGPAGADGTAPATAMNPLEARAAGERAMRAALALMEEGELKHAAELMRLAERMLVVCRMLAGAPDYLEPEEEDYREILGRRIERIAASHAARAAEEGYTFPDWWWGEKKTGPESCPE</sequence>
<dbReference type="OrthoDB" id="7632684at2"/>
<dbReference type="EMBL" id="SRXV01000002">
    <property type="protein sequence ID" value="TGY92820.1"/>
    <property type="molecule type" value="Genomic_DNA"/>
</dbReference>
<accession>A0A4S2HA84</accession>
<feature type="compositionally biased region" description="Low complexity" evidence="1">
    <location>
        <begin position="73"/>
        <end position="91"/>
    </location>
</feature>
<protein>
    <recommendedName>
        <fullName evidence="4">Helix-turn-helix domain-containing protein</fullName>
    </recommendedName>
</protein>
<feature type="region of interest" description="Disordered" evidence="1">
    <location>
        <begin position="73"/>
        <end position="122"/>
    </location>
</feature>
<reference evidence="2 3" key="1">
    <citation type="journal article" date="2013" name="Int. J. Syst. Evol. Microbiol.">
        <title>Marinicauda pacifica gen. nov., sp. nov., a prosthecate alphaproteobacterium of the family Hyphomonadaceae isolated from deep seawater.</title>
        <authorList>
            <person name="Zhang X.Y."/>
            <person name="Li G.W."/>
            <person name="Wang C.S."/>
            <person name="Zhang Y.J."/>
            <person name="Xu X.W."/>
            <person name="Li H."/>
            <person name="Liu A."/>
            <person name="Liu C."/>
            <person name="Xie B.B."/>
            <person name="Qin Q.L."/>
            <person name="Xu Z."/>
            <person name="Chen X.L."/>
            <person name="Zhou B.C."/>
            <person name="Zhang Y.Z."/>
        </authorList>
    </citation>
    <scope>NUCLEOTIDE SEQUENCE [LARGE SCALE GENOMIC DNA]</scope>
    <source>
        <strain evidence="2 3">P-1 km-3</strain>
    </source>
</reference>
<dbReference type="Gene3D" id="1.10.10.60">
    <property type="entry name" value="Homeodomain-like"/>
    <property type="match status" value="1"/>
</dbReference>
<keyword evidence="3" id="KW-1185">Reference proteome</keyword>
<dbReference type="Proteomes" id="UP000305451">
    <property type="component" value="Unassembled WGS sequence"/>
</dbReference>